<evidence type="ECO:0000259" key="3">
    <source>
        <dbReference type="PROSITE" id="PS51201"/>
    </source>
</evidence>
<dbReference type="Gene3D" id="3.40.50.720">
    <property type="entry name" value="NAD(P)-binding Rossmann-like Domain"/>
    <property type="match status" value="1"/>
</dbReference>
<sequence length="341" mass="36863">MRFLPHATLKRKSTLPVWVSISWRVLAVVGLLALAIGVHWFDREGLRDNYDGHISFVDIVYFTMISITTTGYGDIAPVTESARLFDALVVTPIRVFAVLLFLGTAYNFVLKRTWDRWRMALIQRNLHNHIIVAGYGTTGSEAVDELIARGTDPGCIVVIDGNAQALERARDCGCIILQGDATRDQTLEDVRIARAQSMIVSAGRDDTSVLITLTARHLAPDLKISTVVKAEDNELPARAAGATTVINPVSFAGLLLASSCKSQHVASYMMDLASIEGPVALSERPIRPEEVGTPLAAIATGIGLRLYRGGEPYGFFTEEAKALMAGDTIVEVVRTGGKAAA</sequence>
<feature type="domain" description="RCK N-terminal" evidence="3">
    <location>
        <begin position="127"/>
        <end position="247"/>
    </location>
</feature>
<dbReference type="Proteomes" id="UP000286681">
    <property type="component" value="Unassembled WGS sequence"/>
</dbReference>
<proteinExistence type="predicted"/>
<feature type="transmembrane region" description="Helical" evidence="2">
    <location>
        <begin position="21"/>
        <end position="41"/>
    </location>
</feature>
<dbReference type="Proteomes" id="UP000185161">
    <property type="component" value="Chromosome"/>
</dbReference>
<keyword evidence="2" id="KW-1133">Transmembrane helix</keyword>
<dbReference type="InterPro" id="IPR036291">
    <property type="entry name" value="NAD(P)-bd_dom_sf"/>
</dbReference>
<evidence type="ECO:0000313" key="5">
    <source>
        <dbReference type="EMBL" id="RSV02736.1"/>
    </source>
</evidence>
<dbReference type="AlphaFoldDB" id="A0A1L6JC69"/>
<dbReference type="PROSITE" id="PS51201">
    <property type="entry name" value="RCK_N"/>
    <property type="match status" value="1"/>
</dbReference>
<keyword evidence="2" id="KW-0472">Membrane</keyword>
<dbReference type="InterPro" id="IPR003148">
    <property type="entry name" value="RCK_N"/>
</dbReference>
<dbReference type="EMBL" id="QQWO01000009">
    <property type="protein sequence ID" value="RSV02736.1"/>
    <property type="molecule type" value="Genomic_DNA"/>
</dbReference>
<dbReference type="PANTHER" id="PTHR43833">
    <property type="entry name" value="POTASSIUM CHANNEL PROTEIN 2-RELATED-RELATED"/>
    <property type="match status" value="1"/>
</dbReference>
<evidence type="ECO:0000313" key="7">
    <source>
        <dbReference type="Proteomes" id="UP000286681"/>
    </source>
</evidence>
<comment type="subcellular location">
    <subcellularLocation>
        <location evidence="1">Cell membrane</location>
        <topology evidence="1">Multi-pass membrane protein</topology>
    </subcellularLocation>
</comment>
<organism evidence="4 6">
    <name type="scientific">Sphingomonas koreensis</name>
    <dbReference type="NCBI Taxonomy" id="93064"/>
    <lineage>
        <taxon>Bacteria</taxon>
        <taxon>Pseudomonadati</taxon>
        <taxon>Pseudomonadota</taxon>
        <taxon>Alphaproteobacteria</taxon>
        <taxon>Sphingomonadales</taxon>
        <taxon>Sphingomonadaceae</taxon>
        <taxon>Sphingomonas</taxon>
    </lineage>
</organism>
<dbReference type="KEGG" id="skr:BRX40_14800"/>
<dbReference type="InterPro" id="IPR050721">
    <property type="entry name" value="Trk_Ktr_HKT_K-transport"/>
</dbReference>
<evidence type="ECO:0000256" key="2">
    <source>
        <dbReference type="SAM" id="Phobius"/>
    </source>
</evidence>
<protein>
    <submittedName>
        <fullName evidence="4">Potassium transporter TrkA</fullName>
    </submittedName>
</protein>
<evidence type="ECO:0000256" key="1">
    <source>
        <dbReference type="ARBA" id="ARBA00004651"/>
    </source>
</evidence>
<dbReference type="STRING" id="93064.BRX40_14800"/>
<reference evidence="6" key="2">
    <citation type="submission" date="2016-12" db="EMBL/GenBank/DDBJ databases">
        <title>Whole genome sequencing of Sphingomonas sp. ABOJV.</title>
        <authorList>
            <person name="Conlan S."/>
            <person name="Thomas P.J."/>
            <person name="Mullikin J."/>
            <person name="Palmore T.N."/>
            <person name="Frank K.M."/>
            <person name="Segre J.A."/>
        </authorList>
    </citation>
    <scope>NUCLEOTIDE SEQUENCE [LARGE SCALE GENOMIC DNA]</scope>
    <source>
        <strain evidence="6">ABOJV</strain>
    </source>
</reference>
<reference evidence="5 7" key="3">
    <citation type="submission" date="2018-07" db="EMBL/GenBank/DDBJ databases">
        <title>Genomic and Epidemiologic Investigation of an Indolent Hospital Outbreak.</title>
        <authorList>
            <person name="Johnson R.C."/>
            <person name="Deming C."/>
            <person name="Conlan S."/>
            <person name="Zellmer C.J."/>
            <person name="Michelin A.V."/>
            <person name="Lee-Lin S."/>
            <person name="Thomas P.J."/>
            <person name="Park M."/>
            <person name="Weingarten R.A."/>
            <person name="Less J."/>
            <person name="Dekker J.P."/>
            <person name="Frank K.M."/>
            <person name="Musser K.A."/>
            <person name="Mcquiston J.R."/>
            <person name="Henderson D.K."/>
            <person name="Lau A.F."/>
            <person name="Palmore T.N."/>
            <person name="Segre J.A."/>
        </authorList>
    </citation>
    <scope>NUCLEOTIDE SEQUENCE [LARGE SCALE GENOMIC DNA]</scope>
    <source>
        <strain evidence="5 7">SK-NIH.Env10_0317</strain>
    </source>
</reference>
<dbReference type="EMBL" id="CP018820">
    <property type="protein sequence ID" value="APR53525.1"/>
    <property type="molecule type" value="Genomic_DNA"/>
</dbReference>
<evidence type="ECO:0000313" key="4">
    <source>
        <dbReference type="EMBL" id="APR53525.1"/>
    </source>
</evidence>
<keyword evidence="2" id="KW-0812">Transmembrane</keyword>
<dbReference type="OrthoDB" id="9799090at2"/>
<keyword evidence="6" id="KW-1185">Reference proteome</keyword>
<dbReference type="RefSeq" id="WP_075152127.1">
    <property type="nucleotide sequence ID" value="NZ_CP018820.1"/>
</dbReference>
<reference evidence="4" key="1">
    <citation type="submission" date="2016-12" db="EMBL/GenBank/DDBJ databases">
        <title>Whole genome sequencing of Sphingomonas koreensis.</title>
        <authorList>
            <person name="Conlan S."/>
            <person name="Thomas P.J."/>
            <person name="Mullikin J."/>
            <person name="Palmore T.N."/>
            <person name="Frank K.M."/>
            <person name="Segre J.A."/>
        </authorList>
    </citation>
    <scope>NUCLEOTIDE SEQUENCE</scope>
    <source>
        <strain evidence="4">ABOJV</strain>
    </source>
</reference>
<feature type="transmembrane region" description="Helical" evidence="2">
    <location>
        <begin position="87"/>
        <end position="109"/>
    </location>
</feature>
<dbReference type="PANTHER" id="PTHR43833:SF9">
    <property type="entry name" value="POTASSIUM CHANNEL PROTEIN YUGO-RELATED"/>
    <property type="match status" value="1"/>
</dbReference>
<dbReference type="Gene3D" id="1.10.287.70">
    <property type="match status" value="1"/>
</dbReference>
<dbReference type="SUPFAM" id="SSF51735">
    <property type="entry name" value="NAD(P)-binding Rossmann-fold domains"/>
    <property type="match status" value="1"/>
</dbReference>
<evidence type="ECO:0000313" key="6">
    <source>
        <dbReference type="Proteomes" id="UP000185161"/>
    </source>
</evidence>
<dbReference type="GO" id="GO:0006813">
    <property type="term" value="P:potassium ion transport"/>
    <property type="evidence" value="ECO:0007669"/>
    <property type="project" value="InterPro"/>
</dbReference>
<dbReference type="SUPFAM" id="SSF81324">
    <property type="entry name" value="Voltage-gated potassium channels"/>
    <property type="match status" value="1"/>
</dbReference>
<dbReference type="InterPro" id="IPR013099">
    <property type="entry name" value="K_chnl_dom"/>
</dbReference>
<accession>A0A1L6JC69</accession>
<dbReference type="Pfam" id="PF07885">
    <property type="entry name" value="Ion_trans_2"/>
    <property type="match status" value="1"/>
</dbReference>
<gene>
    <name evidence="4" type="ORF">BRX40_14800</name>
    <name evidence="5" type="ORF">CA257_12710</name>
</gene>
<dbReference type="GeneID" id="44133833"/>
<dbReference type="Pfam" id="PF02254">
    <property type="entry name" value="TrkA_N"/>
    <property type="match status" value="1"/>
</dbReference>
<name>A0A1L6JC69_9SPHN</name>
<dbReference type="GO" id="GO:0005886">
    <property type="term" value="C:plasma membrane"/>
    <property type="evidence" value="ECO:0007669"/>
    <property type="project" value="UniProtKB-SubCell"/>
</dbReference>